<accession>A0ABS9UEV9</accession>
<dbReference type="Pfam" id="PF11213">
    <property type="entry name" value="DUF3006"/>
    <property type="match status" value="1"/>
</dbReference>
<protein>
    <submittedName>
        <fullName evidence="1">DUF3006 domain-containing protein</fullName>
    </submittedName>
</protein>
<reference evidence="1 2" key="1">
    <citation type="submission" date="2022-03" db="EMBL/GenBank/DDBJ databases">
        <authorList>
            <person name="Jo J.-H."/>
            <person name="Im W.-T."/>
        </authorList>
    </citation>
    <scope>NUCLEOTIDE SEQUENCE [LARGE SCALE GENOMIC DNA]</scope>
    <source>
        <strain evidence="1 2">MA9</strain>
    </source>
</reference>
<sequence length="83" mass="9764">MSYHKKYTLDRFEGDYAIFLQHPDETKQLLVHLGDIGVEVKQGDIVTIYDNGQTYEVQVLKQETANQKQHITNLMQQLREKNK</sequence>
<gene>
    <name evidence="1" type="ORF">LZ480_13025</name>
</gene>
<proteinExistence type="predicted"/>
<dbReference type="EMBL" id="JAKZFC010000005">
    <property type="protein sequence ID" value="MCH7322798.1"/>
    <property type="molecule type" value="Genomic_DNA"/>
</dbReference>
<dbReference type="InterPro" id="IPR021377">
    <property type="entry name" value="DUF3006"/>
</dbReference>
<evidence type="ECO:0000313" key="1">
    <source>
        <dbReference type="EMBL" id="MCH7322798.1"/>
    </source>
</evidence>
<evidence type="ECO:0000313" key="2">
    <source>
        <dbReference type="Proteomes" id="UP001316087"/>
    </source>
</evidence>
<dbReference type="Proteomes" id="UP001316087">
    <property type="component" value="Unassembled WGS sequence"/>
</dbReference>
<name>A0ABS9UEV9_9BACL</name>
<organism evidence="1 2">
    <name type="scientific">Solibacillus palustris</name>
    <dbReference type="NCBI Taxonomy" id="2908203"/>
    <lineage>
        <taxon>Bacteria</taxon>
        <taxon>Bacillati</taxon>
        <taxon>Bacillota</taxon>
        <taxon>Bacilli</taxon>
        <taxon>Bacillales</taxon>
        <taxon>Caryophanaceae</taxon>
        <taxon>Solibacillus</taxon>
    </lineage>
</organism>
<keyword evidence="2" id="KW-1185">Reference proteome</keyword>
<dbReference type="RefSeq" id="WP_241369868.1">
    <property type="nucleotide sequence ID" value="NZ_JAKZFC010000005.1"/>
</dbReference>
<comment type="caution">
    <text evidence="1">The sequence shown here is derived from an EMBL/GenBank/DDBJ whole genome shotgun (WGS) entry which is preliminary data.</text>
</comment>